<evidence type="ECO:0000313" key="1">
    <source>
        <dbReference type="EMBL" id="WAX56221.1"/>
    </source>
</evidence>
<organism evidence="1 2">
    <name type="scientific">Jatrophihabitans cynanchi</name>
    <dbReference type="NCBI Taxonomy" id="2944128"/>
    <lineage>
        <taxon>Bacteria</taxon>
        <taxon>Bacillati</taxon>
        <taxon>Actinomycetota</taxon>
        <taxon>Actinomycetes</taxon>
        <taxon>Jatrophihabitantales</taxon>
        <taxon>Jatrophihabitantaceae</taxon>
        <taxon>Jatrophihabitans</taxon>
    </lineage>
</organism>
<dbReference type="Gene3D" id="3.10.310.10">
    <property type="entry name" value="Diaminopimelate Epimerase, Chain A, domain 1"/>
    <property type="match status" value="2"/>
</dbReference>
<dbReference type="SUPFAM" id="SSF54506">
    <property type="entry name" value="Diaminopimelate epimerase-like"/>
    <property type="match status" value="1"/>
</dbReference>
<dbReference type="PIRSF" id="PIRSF016184">
    <property type="entry name" value="PhzC_PhzF"/>
    <property type="match status" value="1"/>
</dbReference>
<sequence>MLEYHHVDVFTGRPYAGNSLAVFLDQQSLTVAQMLAVTQELRHFESIFLTRAADGVVDARIFDLIEELPFAGHPTIGAAAVLHQVADASSAGPRGWRLRLAARTVTVTTCRVDERTVSAELAQGAPEELPESPRPDARELAAAVGLESADLRRDLPCEVVSTGLRYLIVPVVAGALARAHYTRADMDAFLARHGAQFCYLLDVDGLEGRHWNNDGLIEDVATGSAAGCVAAYLLRHGRAASGQPLLLHQGRYVGRPSRMRIAAHGSAEHVQDVTVSGEVSFLGTGRLDVLPATDTGSRS</sequence>
<dbReference type="Pfam" id="PF02567">
    <property type="entry name" value="PhzC-PhzF"/>
    <property type="match status" value="1"/>
</dbReference>
<gene>
    <name evidence="1" type="ORF">M6B22_17010</name>
</gene>
<evidence type="ECO:0000313" key="2">
    <source>
        <dbReference type="Proteomes" id="UP001164693"/>
    </source>
</evidence>
<dbReference type="NCBIfam" id="TIGR00654">
    <property type="entry name" value="PhzF_family"/>
    <property type="match status" value="1"/>
</dbReference>
<name>A0ABY7JYT7_9ACTN</name>
<dbReference type="Proteomes" id="UP001164693">
    <property type="component" value="Chromosome"/>
</dbReference>
<dbReference type="RefSeq" id="WP_269442752.1">
    <property type="nucleotide sequence ID" value="NZ_CP097463.1"/>
</dbReference>
<protein>
    <submittedName>
        <fullName evidence="1">PhzF family phenazine biosynthesis protein</fullName>
    </submittedName>
</protein>
<dbReference type="PANTHER" id="PTHR13774:SF32">
    <property type="entry name" value="ANTISENSE-ENHANCING SEQUENCE 1"/>
    <property type="match status" value="1"/>
</dbReference>
<reference evidence="1" key="1">
    <citation type="submission" date="2022-05" db="EMBL/GenBank/DDBJ databases">
        <title>Jatrophihabitans sp. SB3-54 whole genome sequence.</title>
        <authorList>
            <person name="Suh M.K."/>
            <person name="Eom M.K."/>
            <person name="Kim J.S."/>
            <person name="Kim H.S."/>
            <person name="Do H.E."/>
            <person name="Shin Y.K."/>
            <person name="Lee J.-S."/>
        </authorList>
    </citation>
    <scope>NUCLEOTIDE SEQUENCE</scope>
    <source>
        <strain evidence="1">SB3-54</strain>
    </source>
</reference>
<dbReference type="EMBL" id="CP097463">
    <property type="protein sequence ID" value="WAX56221.1"/>
    <property type="molecule type" value="Genomic_DNA"/>
</dbReference>
<dbReference type="PANTHER" id="PTHR13774">
    <property type="entry name" value="PHENAZINE BIOSYNTHESIS PROTEIN"/>
    <property type="match status" value="1"/>
</dbReference>
<accession>A0ABY7JYT7</accession>
<keyword evidence="2" id="KW-1185">Reference proteome</keyword>
<dbReference type="InterPro" id="IPR003719">
    <property type="entry name" value="Phenazine_PhzF-like"/>
</dbReference>
<proteinExistence type="predicted"/>